<name>A0A2K1II43_PHYPA</name>
<keyword evidence="4" id="KW-1185">Reference proteome</keyword>
<evidence type="ECO:0000256" key="1">
    <source>
        <dbReference type="SAM" id="Phobius"/>
    </source>
</evidence>
<dbReference type="Proteomes" id="UP000006727">
    <property type="component" value="Chromosome 23"/>
</dbReference>
<evidence type="ECO:0000313" key="3">
    <source>
        <dbReference type="EnsemblPlants" id="PAC:32948998.CDS.1"/>
    </source>
</evidence>
<dbReference type="EnsemblPlants" id="Pp3c23_5340V3.1">
    <property type="protein sequence ID" value="PAC:32948998.CDS.1"/>
    <property type="gene ID" value="Pp3c23_5340"/>
</dbReference>
<dbReference type="EnsemblPlants" id="Pp3c23_5340V3.2">
    <property type="protein sequence ID" value="PAC:32948999.CDS.1"/>
    <property type="gene ID" value="Pp3c23_5340"/>
</dbReference>
<reference evidence="3" key="3">
    <citation type="submission" date="2020-12" db="UniProtKB">
        <authorList>
            <consortium name="EnsemblPlants"/>
        </authorList>
    </citation>
    <scope>IDENTIFICATION</scope>
</reference>
<dbReference type="AlphaFoldDB" id="A0A2K1II43"/>
<protein>
    <submittedName>
        <fullName evidence="2 3">Uncharacterized protein</fullName>
    </submittedName>
</protein>
<sequence>MDSSKKKSICKYLMVLHHHNLTSFVVSKKLSTISSNLNRNYSRTLKLFLPTLALPIVLQIAMSITLIAAKTLQFPPYLLL</sequence>
<keyword evidence="1" id="KW-0472">Membrane</keyword>
<keyword evidence="1" id="KW-1133">Transmembrane helix</keyword>
<reference evidence="2 4" key="1">
    <citation type="journal article" date="2008" name="Science">
        <title>The Physcomitrella genome reveals evolutionary insights into the conquest of land by plants.</title>
        <authorList>
            <person name="Rensing S."/>
            <person name="Lang D."/>
            <person name="Zimmer A."/>
            <person name="Terry A."/>
            <person name="Salamov A."/>
            <person name="Shapiro H."/>
            <person name="Nishiyama T."/>
            <person name="Perroud P.-F."/>
            <person name="Lindquist E."/>
            <person name="Kamisugi Y."/>
            <person name="Tanahashi T."/>
            <person name="Sakakibara K."/>
            <person name="Fujita T."/>
            <person name="Oishi K."/>
            <person name="Shin-I T."/>
            <person name="Kuroki Y."/>
            <person name="Toyoda A."/>
            <person name="Suzuki Y."/>
            <person name="Hashimoto A."/>
            <person name="Yamaguchi K."/>
            <person name="Sugano A."/>
            <person name="Kohara Y."/>
            <person name="Fujiyama A."/>
            <person name="Anterola A."/>
            <person name="Aoki S."/>
            <person name="Ashton N."/>
            <person name="Barbazuk W.B."/>
            <person name="Barker E."/>
            <person name="Bennetzen J."/>
            <person name="Bezanilla M."/>
            <person name="Blankenship R."/>
            <person name="Cho S.H."/>
            <person name="Dutcher S."/>
            <person name="Estelle M."/>
            <person name="Fawcett J.A."/>
            <person name="Gundlach H."/>
            <person name="Hanada K."/>
            <person name="Heyl A."/>
            <person name="Hicks K.A."/>
            <person name="Hugh J."/>
            <person name="Lohr M."/>
            <person name="Mayer K."/>
            <person name="Melkozernov A."/>
            <person name="Murata T."/>
            <person name="Nelson D."/>
            <person name="Pils B."/>
            <person name="Prigge M."/>
            <person name="Reiss B."/>
            <person name="Renner T."/>
            <person name="Rombauts S."/>
            <person name="Rushton P."/>
            <person name="Sanderfoot A."/>
            <person name="Schween G."/>
            <person name="Shiu S.-H."/>
            <person name="Stueber K."/>
            <person name="Theodoulou F.L."/>
            <person name="Tu H."/>
            <person name="Van de Peer Y."/>
            <person name="Verrier P.J."/>
            <person name="Waters E."/>
            <person name="Wood A."/>
            <person name="Yang L."/>
            <person name="Cove D."/>
            <person name="Cuming A."/>
            <person name="Hasebe M."/>
            <person name="Lucas S."/>
            <person name="Mishler D.B."/>
            <person name="Reski R."/>
            <person name="Grigoriev I."/>
            <person name="Quatrano R.S."/>
            <person name="Boore J.L."/>
        </authorList>
    </citation>
    <scope>NUCLEOTIDE SEQUENCE [LARGE SCALE GENOMIC DNA]</scope>
    <source>
        <strain evidence="3 4">cv. Gransden 2004</strain>
    </source>
</reference>
<dbReference type="Gramene" id="Pp3c23_5340V3.2">
    <property type="protein sequence ID" value="PAC:32948999.CDS.1"/>
    <property type="gene ID" value="Pp3c23_5340"/>
</dbReference>
<gene>
    <name evidence="2" type="ORF">PHYPA_027639</name>
</gene>
<proteinExistence type="predicted"/>
<dbReference type="PaxDb" id="3218-PP1S331_41V6.1"/>
<organism evidence="2">
    <name type="scientific">Physcomitrium patens</name>
    <name type="common">Spreading-leaved earth moss</name>
    <name type="synonym">Physcomitrella patens</name>
    <dbReference type="NCBI Taxonomy" id="3218"/>
    <lineage>
        <taxon>Eukaryota</taxon>
        <taxon>Viridiplantae</taxon>
        <taxon>Streptophyta</taxon>
        <taxon>Embryophyta</taxon>
        <taxon>Bryophyta</taxon>
        <taxon>Bryophytina</taxon>
        <taxon>Bryopsida</taxon>
        <taxon>Funariidae</taxon>
        <taxon>Funariales</taxon>
        <taxon>Funariaceae</taxon>
        <taxon>Physcomitrium</taxon>
    </lineage>
</organism>
<reference evidence="2 4" key="2">
    <citation type="journal article" date="2018" name="Plant J.">
        <title>The Physcomitrella patens chromosome-scale assembly reveals moss genome structure and evolution.</title>
        <authorList>
            <person name="Lang D."/>
            <person name="Ullrich K.K."/>
            <person name="Murat F."/>
            <person name="Fuchs J."/>
            <person name="Jenkins J."/>
            <person name="Haas F.B."/>
            <person name="Piednoel M."/>
            <person name="Gundlach H."/>
            <person name="Van Bel M."/>
            <person name="Meyberg R."/>
            <person name="Vives C."/>
            <person name="Morata J."/>
            <person name="Symeonidi A."/>
            <person name="Hiss M."/>
            <person name="Muchero W."/>
            <person name="Kamisugi Y."/>
            <person name="Saleh O."/>
            <person name="Blanc G."/>
            <person name="Decker E.L."/>
            <person name="van Gessel N."/>
            <person name="Grimwood J."/>
            <person name="Hayes R.D."/>
            <person name="Graham S.W."/>
            <person name="Gunter L.E."/>
            <person name="McDaniel S.F."/>
            <person name="Hoernstein S.N.W."/>
            <person name="Larsson A."/>
            <person name="Li F.W."/>
            <person name="Perroud P.F."/>
            <person name="Phillips J."/>
            <person name="Ranjan P."/>
            <person name="Rokshar D.S."/>
            <person name="Rothfels C.J."/>
            <person name="Schneider L."/>
            <person name="Shu S."/>
            <person name="Stevenson D.W."/>
            <person name="Thummler F."/>
            <person name="Tillich M."/>
            <person name="Villarreal Aguilar J.C."/>
            <person name="Widiez T."/>
            <person name="Wong G.K."/>
            <person name="Wymore A."/>
            <person name="Zhang Y."/>
            <person name="Zimmer A.D."/>
            <person name="Quatrano R.S."/>
            <person name="Mayer K.F.X."/>
            <person name="Goodstein D."/>
            <person name="Casacuberta J.M."/>
            <person name="Vandepoele K."/>
            <person name="Reski R."/>
            <person name="Cuming A.C."/>
            <person name="Tuskan G.A."/>
            <person name="Maumus F."/>
            <person name="Salse J."/>
            <person name="Schmutz J."/>
            <person name="Rensing S.A."/>
        </authorList>
    </citation>
    <scope>NUCLEOTIDE SEQUENCE [LARGE SCALE GENOMIC DNA]</scope>
    <source>
        <strain evidence="3 4">cv. Gransden 2004</strain>
    </source>
</reference>
<dbReference type="Gramene" id="Pp3c23_5340V3.1">
    <property type="protein sequence ID" value="PAC:32948998.CDS.1"/>
    <property type="gene ID" value="Pp3c23_5340"/>
</dbReference>
<evidence type="ECO:0000313" key="4">
    <source>
        <dbReference type="Proteomes" id="UP000006727"/>
    </source>
</evidence>
<accession>A0A2K1II43</accession>
<dbReference type="InParanoid" id="A0A2K1II43"/>
<keyword evidence="1" id="KW-0812">Transmembrane</keyword>
<dbReference type="EMBL" id="ABEU02000023">
    <property type="protein sequence ID" value="PNR28947.1"/>
    <property type="molecule type" value="Genomic_DNA"/>
</dbReference>
<feature type="transmembrane region" description="Helical" evidence="1">
    <location>
        <begin position="47"/>
        <end position="69"/>
    </location>
</feature>
<evidence type="ECO:0000313" key="2">
    <source>
        <dbReference type="EMBL" id="PNR28947.1"/>
    </source>
</evidence>